<feature type="region of interest" description="Disordered" evidence="1">
    <location>
        <begin position="54"/>
        <end position="73"/>
    </location>
</feature>
<dbReference type="Proteomes" id="UP000828390">
    <property type="component" value="Unassembled WGS sequence"/>
</dbReference>
<sequence>MKSTKELPRYGSGHKSAGRTDIRTAGRTDNAKTISLRLWRGIMKYTVNIISSGVSQPTQNKHNPRSRHGQNFSALRPGRVFTQRIAEARGIDPRNEAESLENFNIIKTNILTKFHENWTINATIRVGHVFQPTGTIFELVQDIMGTHLLSKKNSPPIDIIGTNILTKFHDDRTINVASRVVFLGPIL</sequence>
<comment type="caution">
    <text evidence="2">The sequence shown here is derived from an EMBL/GenBank/DDBJ whole genome shotgun (WGS) entry which is preliminary data.</text>
</comment>
<reference evidence="2" key="2">
    <citation type="submission" date="2020-11" db="EMBL/GenBank/DDBJ databases">
        <authorList>
            <person name="McCartney M.A."/>
            <person name="Auch B."/>
            <person name="Kono T."/>
            <person name="Mallez S."/>
            <person name="Becker A."/>
            <person name="Gohl D.M."/>
            <person name="Silverstein K.A.T."/>
            <person name="Koren S."/>
            <person name="Bechman K.B."/>
            <person name="Herman A."/>
            <person name="Abrahante J.E."/>
            <person name="Garbe J."/>
        </authorList>
    </citation>
    <scope>NUCLEOTIDE SEQUENCE</scope>
    <source>
        <strain evidence="2">Duluth1</strain>
        <tissue evidence="2">Whole animal</tissue>
    </source>
</reference>
<keyword evidence="3" id="KW-1185">Reference proteome</keyword>
<name>A0A9D4ESX0_DREPO</name>
<dbReference type="AlphaFoldDB" id="A0A9D4ESX0"/>
<protein>
    <submittedName>
        <fullName evidence="2">Uncharacterized protein</fullName>
    </submittedName>
</protein>
<reference evidence="2" key="1">
    <citation type="journal article" date="2019" name="bioRxiv">
        <title>The Genome of the Zebra Mussel, Dreissena polymorpha: A Resource for Invasive Species Research.</title>
        <authorList>
            <person name="McCartney M.A."/>
            <person name="Auch B."/>
            <person name="Kono T."/>
            <person name="Mallez S."/>
            <person name="Zhang Y."/>
            <person name="Obille A."/>
            <person name="Becker A."/>
            <person name="Abrahante J.E."/>
            <person name="Garbe J."/>
            <person name="Badalamenti J.P."/>
            <person name="Herman A."/>
            <person name="Mangelson H."/>
            <person name="Liachko I."/>
            <person name="Sullivan S."/>
            <person name="Sone E.D."/>
            <person name="Koren S."/>
            <person name="Silverstein K.A.T."/>
            <person name="Beckman K.B."/>
            <person name="Gohl D.M."/>
        </authorList>
    </citation>
    <scope>NUCLEOTIDE SEQUENCE</scope>
    <source>
        <strain evidence="2">Duluth1</strain>
        <tissue evidence="2">Whole animal</tissue>
    </source>
</reference>
<gene>
    <name evidence="2" type="ORF">DPMN_164415</name>
</gene>
<evidence type="ECO:0000313" key="3">
    <source>
        <dbReference type="Proteomes" id="UP000828390"/>
    </source>
</evidence>
<organism evidence="2 3">
    <name type="scientific">Dreissena polymorpha</name>
    <name type="common">Zebra mussel</name>
    <name type="synonym">Mytilus polymorpha</name>
    <dbReference type="NCBI Taxonomy" id="45954"/>
    <lineage>
        <taxon>Eukaryota</taxon>
        <taxon>Metazoa</taxon>
        <taxon>Spiralia</taxon>
        <taxon>Lophotrochozoa</taxon>
        <taxon>Mollusca</taxon>
        <taxon>Bivalvia</taxon>
        <taxon>Autobranchia</taxon>
        <taxon>Heteroconchia</taxon>
        <taxon>Euheterodonta</taxon>
        <taxon>Imparidentia</taxon>
        <taxon>Neoheterodontei</taxon>
        <taxon>Myida</taxon>
        <taxon>Dreissenoidea</taxon>
        <taxon>Dreissenidae</taxon>
        <taxon>Dreissena</taxon>
    </lineage>
</organism>
<accession>A0A9D4ESX0</accession>
<dbReference type="EMBL" id="JAIWYP010000008">
    <property type="protein sequence ID" value="KAH3786309.1"/>
    <property type="molecule type" value="Genomic_DNA"/>
</dbReference>
<evidence type="ECO:0000256" key="1">
    <source>
        <dbReference type="SAM" id="MobiDB-lite"/>
    </source>
</evidence>
<feature type="region of interest" description="Disordered" evidence="1">
    <location>
        <begin position="1"/>
        <end position="26"/>
    </location>
</feature>
<proteinExistence type="predicted"/>
<evidence type="ECO:0000313" key="2">
    <source>
        <dbReference type="EMBL" id="KAH3786309.1"/>
    </source>
</evidence>